<accession>A0A1X2HSZ2</accession>
<reference evidence="1 2" key="1">
    <citation type="submission" date="2016-07" db="EMBL/GenBank/DDBJ databases">
        <title>Pervasive Adenine N6-methylation of Active Genes in Fungi.</title>
        <authorList>
            <consortium name="DOE Joint Genome Institute"/>
            <person name="Mondo S.J."/>
            <person name="Dannebaum R.O."/>
            <person name="Kuo R.C."/>
            <person name="Labutti K."/>
            <person name="Haridas S."/>
            <person name="Kuo A."/>
            <person name="Salamov A."/>
            <person name="Ahrendt S.R."/>
            <person name="Lipzen A."/>
            <person name="Sullivan W."/>
            <person name="Andreopoulos W.B."/>
            <person name="Clum A."/>
            <person name="Lindquist E."/>
            <person name="Daum C."/>
            <person name="Ramamoorthy G.K."/>
            <person name="Gryganskyi A."/>
            <person name="Culley D."/>
            <person name="Magnuson J.K."/>
            <person name="James T.Y."/>
            <person name="O'Malley M.A."/>
            <person name="Stajich J.E."/>
            <person name="Spatafora J.W."/>
            <person name="Visel A."/>
            <person name="Grigoriev I.V."/>
        </authorList>
    </citation>
    <scope>NUCLEOTIDE SEQUENCE [LARGE SCALE GENOMIC DNA]</scope>
    <source>
        <strain evidence="1 2">NRRL 2496</strain>
    </source>
</reference>
<dbReference type="Proteomes" id="UP000242180">
    <property type="component" value="Unassembled WGS sequence"/>
</dbReference>
<protein>
    <submittedName>
        <fullName evidence="1">Uncharacterized protein</fullName>
    </submittedName>
</protein>
<sequence>MTFLPVEDRWLSYLLFILACRRHGSVQDIRGATIESASENKKNSKNLILQTGCLAWHSRKPHFEGYMHKGPTSRNRYPLADCCLAKNMCDSKKQ</sequence>
<dbReference type="EMBL" id="MCGN01000001">
    <property type="protein sequence ID" value="ORZ02673.1"/>
    <property type="molecule type" value="Genomic_DNA"/>
</dbReference>
<name>A0A1X2HSZ2_SYNRA</name>
<organism evidence="1 2">
    <name type="scientific">Syncephalastrum racemosum</name>
    <name type="common">Filamentous fungus</name>
    <dbReference type="NCBI Taxonomy" id="13706"/>
    <lineage>
        <taxon>Eukaryota</taxon>
        <taxon>Fungi</taxon>
        <taxon>Fungi incertae sedis</taxon>
        <taxon>Mucoromycota</taxon>
        <taxon>Mucoromycotina</taxon>
        <taxon>Mucoromycetes</taxon>
        <taxon>Mucorales</taxon>
        <taxon>Syncephalastraceae</taxon>
        <taxon>Syncephalastrum</taxon>
    </lineage>
</organism>
<keyword evidence="2" id="KW-1185">Reference proteome</keyword>
<dbReference type="InParanoid" id="A0A1X2HSZ2"/>
<comment type="caution">
    <text evidence="1">The sequence shown here is derived from an EMBL/GenBank/DDBJ whole genome shotgun (WGS) entry which is preliminary data.</text>
</comment>
<evidence type="ECO:0000313" key="1">
    <source>
        <dbReference type="EMBL" id="ORZ02673.1"/>
    </source>
</evidence>
<gene>
    <name evidence="1" type="ORF">BCR43DRAFT_19078</name>
</gene>
<evidence type="ECO:0000313" key="2">
    <source>
        <dbReference type="Proteomes" id="UP000242180"/>
    </source>
</evidence>
<dbReference type="AlphaFoldDB" id="A0A1X2HSZ2"/>
<proteinExistence type="predicted"/>